<dbReference type="STRING" id="181874.A0A409YG29"/>
<dbReference type="EMBL" id="NHTK01001198">
    <property type="protein sequence ID" value="PPR01976.1"/>
    <property type="molecule type" value="Genomic_DNA"/>
</dbReference>
<feature type="compositionally biased region" description="Pro residues" evidence="1">
    <location>
        <begin position="227"/>
        <end position="240"/>
    </location>
</feature>
<evidence type="ECO:0000313" key="3">
    <source>
        <dbReference type="Proteomes" id="UP000284842"/>
    </source>
</evidence>
<organism evidence="2 3">
    <name type="scientific">Panaeolus cyanescens</name>
    <dbReference type="NCBI Taxonomy" id="181874"/>
    <lineage>
        <taxon>Eukaryota</taxon>
        <taxon>Fungi</taxon>
        <taxon>Dikarya</taxon>
        <taxon>Basidiomycota</taxon>
        <taxon>Agaricomycotina</taxon>
        <taxon>Agaricomycetes</taxon>
        <taxon>Agaricomycetidae</taxon>
        <taxon>Agaricales</taxon>
        <taxon>Agaricineae</taxon>
        <taxon>Galeropsidaceae</taxon>
        <taxon>Panaeolus</taxon>
    </lineage>
</organism>
<dbReference type="Proteomes" id="UP000284842">
    <property type="component" value="Unassembled WGS sequence"/>
</dbReference>
<dbReference type="PRINTS" id="PR01217">
    <property type="entry name" value="PRICHEXTENSN"/>
</dbReference>
<dbReference type="AlphaFoldDB" id="A0A409YG29"/>
<feature type="non-terminal residue" evidence="2">
    <location>
        <position position="300"/>
    </location>
</feature>
<feature type="region of interest" description="Disordered" evidence="1">
    <location>
        <begin position="1"/>
        <end position="40"/>
    </location>
</feature>
<feature type="compositionally biased region" description="Pro residues" evidence="1">
    <location>
        <begin position="290"/>
        <end position="300"/>
    </location>
</feature>
<dbReference type="InParanoid" id="A0A409YG29"/>
<evidence type="ECO:0000256" key="1">
    <source>
        <dbReference type="SAM" id="MobiDB-lite"/>
    </source>
</evidence>
<feature type="compositionally biased region" description="Low complexity" evidence="1">
    <location>
        <begin position="241"/>
        <end position="266"/>
    </location>
</feature>
<dbReference type="OrthoDB" id="3056812at2759"/>
<keyword evidence="3" id="KW-1185">Reference proteome</keyword>
<reference evidence="2 3" key="1">
    <citation type="journal article" date="2018" name="Evol. Lett.">
        <title>Horizontal gene cluster transfer increased hallucinogenic mushroom diversity.</title>
        <authorList>
            <person name="Reynolds H.T."/>
            <person name="Vijayakumar V."/>
            <person name="Gluck-Thaler E."/>
            <person name="Korotkin H.B."/>
            <person name="Matheny P.B."/>
            <person name="Slot J.C."/>
        </authorList>
    </citation>
    <scope>NUCLEOTIDE SEQUENCE [LARGE SCALE GENOMIC DNA]</scope>
    <source>
        <strain evidence="2 3">2629</strain>
    </source>
</reference>
<feature type="compositionally biased region" description="Low complexity" evidence="1">
    <location>
        <begin position="22"/>
        <end position="40"/>
    </location>
</feature>
<accession>A0A409YG29</accession>
<protein>
    <submittedName>
        <fullName evidence="2">Uncharacterized protein</fullName>
    </submittedName>
</protein>
<feature type="compositionally biased region" description="Low complexity" evidence="1">
    <location>
        <begin position="1"/>
        <end position="11"/>
    </location>
</feature>
<name>A0A409YG29_9AGAR</name>
<feature type="compositionally biased region" description="Low complexity" evidence="1">
    <location>
        <begin position="215"/>
        <end position="226"/>
    </location>
</feature>
<proteinExistence type="predicted"/>
<feature type="region of interest" description="Disordered" evidence="1">
    <location>
        <begin position="173"/>
        <end position="300"/>
    </location>
</feature>
<comment type="caution">
    <text evidence="2">The sequence shown here is derived from an EMBL/GenBank/DDBJ whole genome shotgun (WGS) entry which is preliminary data.</text>
</comment>
<evidence type="ECO:0000313" key="2">
    <source>
        <dbReference type="EMBL" id="PPR01976.1"/>
    </source>
</evidence>
<gene>
    <name evidence="2" type="ORF">CVT24_011145</name>
</gene>
<feature type="compositionally biased region" description="Pro residues" evidence="1">
    <location>
        <begin position="191"/>
        <end position="214"/>
    </location>
</feature>
<sequence>MSSFSLSSKASQSEEKTEAHYSSATETSSSNTTTTTSTFTTSSSQVKYHDLALAFSQVPWMRFSVVAQPDITQLTSNPTFKGAIDNIISSTHSSVAQDIHKGVSQAVDTVMRDIRVRLDARMKSIHEGMFVELGRAETKKTATCTQGLDVTSFDYLLKDLKADGYDGHICVPTVKPTDALPSKSDADAPVPSKPTQPIPSLPPIQLPNPTPPQTPIANAPIGATTPTPQPTPPISQPVPTIPITVDKPSSSPSLPTTSDPAVQLPTPITPSPQPHTPQPPSSTGAAAIPFPTPQPSIPSI</sequence>
<feature type="compositionally biased region" description="Pro residues" evidence="1">
    <location>
        <begin position="267"/>
        <end position="280"/>
    </location>
</feature>